<keyword evidence="4" id="KW-0934">Plastid</keyword>
<proteinExistence type="inferred from homology"/>
<keyword evidence="8" id="KW-0443">Lipid metabolism</keyword>
<evidence type="ECO:0000256" key="7">
    <source>
        <dbReference type="ARBA" id="ARBA00022963"/>
    </source>
</evidence>
<evidence type="ECO:0000256" key="2">
    <source>
        <dbReference type="ARBA" id="ARBA00010701"/>
    </source>
</evidence>
<gene>
    <name evidence="10" type="ORF">DKX38_002101</name>
</gene>
<keyword evidence="11" id="KW-1185">Reference proteome</keyword>
<dbReference type="Gene3D" id="3.40.50.1820">
    <property type="entry name" value="alpha/beta hydrolase"/>
    <property type="match status" value="1"/>
</dbReference>
<keyword evidence="5" id="KW-0378">Hydrolase</keyword>
<comment type="subcellular location">
    <subcellularLocation>
        <location evidence="1">Plastid</location>
        <location evidence="1">Chloroplast</location>
    </subcellularLocation>
</comment>
<keyword evidence="6" id="KW-0809">Transit peptide</keyword>
<evidence type="ECO:0000256" key="3">
    <source>
        <dbReference type="ARBA" id="ARBA00022528"/>
    </source>
</evidence>
<keyword evidence="3" id="KW-0150">Chloroplast</keyword>
<dbReference type="InterPro" id="IPR002921">
    <property type="entry name" value="Fungal_lipase-type"/>
</dbReference>
<dbReference type="GO" id="GO:0009507">
    <property type="term" value="C:chloroplast"/>
    <property type="evidence" value="ECO:0007669"/>
    <property type="project" value="UniProtKB-SubCell"/>
</dbReference>
<organism evidence="10 11">
    <name type="scientific">Salix brachista</name>
    <dbReference type="NCBI Taxonomy" id="2182728"/>
    <lineage>
        <taxon>Eukaryota</taxon>
        <taxon>Viridiplantae</taxon>
        <taxon>Streptophyta</taxon>
        <taxon>Embryophyta</taxon>
        <taxon>Tracheophyta</taxon>
        <taxon>Spermatophyta</taxon>
        <taxon>Magnoliopsida</taxon>
        <taxon>eudicotyledons</taxon>
        <taxon>Gunneridae</taxon>
        <taxon>Pentapetalae</taxon>
        <taxon>rosids</taxon>
        <taxon>fabids</taxon>
        <taxon>Malpighiales</taxon>
        <taxon>Salicaceae</taxon>
        <taxon>Saliceae</taxon>
        <taxon>Salix</taxon>
    </lineage>
</organism>
<dbReference type="SUPFAM" id="SSF53474">
    <property type="entry name" value="alpha/beta-Hydrolases"/>
    <property type="match status" value="1"/>
</dbReference>
<comment type="caution">
    <text evidence="10">The sequence shown here is derived from an EMBL/GenBank/DDBJ whole genome shotgun (WGS) entry which is preliminary data.</text>
</comment>
<dbReference type="PANTHER" id="PTHR31403:SF51">
    <property type="entry name" value="PHOSPHOLIPASE A1-IGAMMA2, CHLOROPLASTIC"/>
    <property type="match status" value="1"/>
</dbReference>
<dbReference type="EMBL" id="VDCV01000002">
    <property type="protein sequence ID" value="KAB5568308.1"/>
    <property type="molecule type" value="Genomic_DNA"/>
</dbReference>
<evidence type="ECO:0000256" key="1">
    <source>
        <dbReference type="ARBA" id="ARBA00004229"/>
    </source>
</evidence>
<dbReference type="Proteomes" id="UP000326939">
    <property type="component" value="Chromosome 2"/>
</dbReference>
<dbReference type="GO" id="GO:0008970">
    <property type="term" value="F:phospholipase A1 activity"/>
    <property type="evidence" value="ECO:0007669"/>
    <property type="project" value="UniProtKB-ARBA"/>
</dbReference>
<name>A0A5N5NN29_9ROSI</name>
<reference evidence="11" key="1">
    <citation type="journal article" date="2019" name="Gigascience">
        <title>De novo genome assembly of the endangered Acer yangbiense, a plant species with extremely small populations endemic to Yunnan Province, China.</title>
        <authorList>
            <person name="Yang J."/>
            <person name="Wariss H.M."/>
            <person name="Tao L."/>
            <person name="Zhang R."/>
            <person name="Yun Q."/>
            <person name="Hollingsworth P."/>
            <person name="Dao Z."/>
            <person name="Luo G."/>
            <person name="Guo H."/>
            <person name="Ma Y."/>
            <person name="Sun W."/>
        </authorList>
    </citation>
    <scope>NUCLEOTIDE SEQUENCE [LARGE SCALE GENOMIC DNA]</scope>
    <source>
        <strain evidence="11">cv. br00</strain>
    </source>
</reference>
<protein>
    <recommendedName>
        <fullName evidence="9">Fungal lipase-type domain-containing protein</fullName>
    </recommendedName>
</protein>
<accession>A0A5N5NN29</accession>
<evidence type="ECO:0000256" key="5">
    <source>
        <dbReference type="ARBA" id="ARBA00022801"/>
    </source>
</evidence>
<evidence type="ECO:0000259" key="9">
    <source>
        <dbReference type="Pfam" id="PF01764"/>
    </source>
</evidence>
<evidence type="ECO:0000313" key="11">
    <source>
        <dbReference type="Proteomes" id="UP000326939"/>
    </source>
</evidence>
<evidence type="ECO:0000313" key="10">
    <source>
        <dbReference type="EMBL" id="KAB5568308.1"/>
    </source>
</evidence>
<feature type="domain" description="Fungal lipase-type" evidence="9">
    <location>
        <begin position="107"/>
        <end position="145"/>
    </location>
</feature>
<dbReference type="GO" id="GO:0016042">
    <property type="term" value="P:lipid catabolic process"/>
    <property type="evidence" value="ECO:0007669"/>
    <property type="project" value="UniProtKB-KW"/>
</dbReference>
<evidence type="ECO:0000256" key="4">
    <source>
        <dbReference type="ARBA" id="ARBA00022640"/>
    </source>
</evidence>
<dbReference type="Pfam" id="PF01764">
    <property type="entry name" value="Lipase_3"/>
    <property type="match status" value="1"/>
</dbReference>
<sequence length="164" mass="18356">MCGEKSREKMTGLAFLIQWTLSYDQNSSDMARWHKLATILSILIRFQNIVAAADLCVIVVFSSNWIGYVAVSNDKTTKHFGRRDVAIAWRGTVTRLEWVADLMDFLKPVSAREQILAEVKRLTEMYADEETSITLTGHSSGSALVLGSRMLGSRKGSSHLGLRF</sequence>
<keyword evidence="7" id="KW-0442">Lipid degradation</keyword>
<dbReference type="AlphaFoldDB" id="A0A5N5NN29"/>
<dbReference type="InterPro" id="IPR029058">
    <property type="entry name" value="AB_hydrolase_fold"/>
</dbReference>
<evidence type="ECO:0000256" key="6">
    <source>
        <dbReference type="ARBA" id="ARBA00022946"/>
    </source>
</evidence>
<evidence type="ECO:0000256" key="8">
    <source>
        <dbReference type="ARBA" id="ARBA00023098"/>
    </source>
</evidence>
<dbReference type="PANTHER" id="PTHR31403">
    <property type="entry name" value="PHOSPHOLIPASE A1-IBETA2, CHLOROPLASTIC"/>
    <property type="match status" value="1"/>
</dbReference>
<comment type="similarity">
    <text evidence="2">Belongs to the AB hydrolase superfamily. Lipase family.</text>
</comment>
<dbReference type="GO" id="GO:0047714">
    <property type="term" value="F:galactolipase activity"/>
    <property type="evidence" value="ECO:0007669"/>
    <property type="project" value="UniProtKB-ARBA"/>
</dbReference>